<dbReference type="Proteomes" id="UP001309876">
    <property type="component" value="Unassembled WGS sequence"/>
</dbReference>
<gene>
    <name evidence="3" type="ORF">LTR05_008115</name>
</gene>
<dbReference type="InterPro" id="IPR023198">
    <property type="entry name" value="PGP-like_dom2"/>
</dbReference>
<dbReference type="InterPro" id="IPR006439">
    <property type="entry name" value="HAD-SF_hydro_IA"/>
</dbReference>
<name>A0AAN7YD34_9EURO</name>
<accession>A0AAN7YD34</accession>
<dbReference type="PANTHER" id="PTHR43316:SF3">
    <property type="entry name" value="HALOACID DEHALOGENASE, TYPE II (AFU_ORTHOLOGUE AFUA_2G07750)-RELATED"/>
    <property type="match status" value="1"/>
</dbReference>
<dbReference type="PANTHER" id="PTHR43316">
    <property type="entry name" value="HYDROLASE, HALOACID DELAHOGENASE-RELATED"/>
    <property type="match status" value="1"/>
</dbReference>
<evidence type="ECO:0008006" key="5">
    <source>
        <dbReference type="Google" id="ProtNLM"/>
    </source>
</evidence>
<dbReference type="Gene3D" id="1.10.150.240">
    <property type="entry name" value="Putative phosphatase, domain 2"/>
    <property type="match status" value="1"/>
</dbReference>
<dbReference type="EMBL" id="JAVRRJ010000010">
    <property type="protein sequence ID" value="KAK5081321.1"/>
    <property type="molecule type" value="Genomic_DNA"/>
</dbReference>
<comment type="caution">
    <text evidence="3">The sequence shown here is derived from an EMBL/GenBank/DDBJ whole genome shotgun (WGS) entry which is preliminary data.</text>
</comment>
<keyword evidence="4" id="KW-1185">Reference proteome</keyword>
<evidence type="ECO:0000313" key="3">
    <source>
        <dbReference type="EMBL" id="KAK5081321.1"/>
    </source>
</evidence>
<evidence type="ECO:0000256" key="2">
    <source>
        <dbReference type="ARBA" id="ARBA00022801"/>
    </source>
</evidence>
<dbReference type="CDD" id="cd02588">
    <property type="entry name" value="HAD_L2-DEX"/>
    <property type="match status" value="1"/>
</dbReference>
<dbReference type="InterPro" id="IPR023214">
    <property type="entry name" value="HAD_sf"/>
</dbReference>
<evidence type="ECO:0000256" key="1">
    <source>
        <dbReference type="ARBA" id="ARBA00008106"/>
    </source>
</evidence>
<dbReference type="AlphaFoldDB" id="A0AAN7YD34"/>
<dbReference type="GO" id="GO:0016791">
    <property type="term" value="F:phosphatase activity"/>
    <property type="evidence" value="ECO:0007669"/>
    <property type="project" value="UniProtKB-ARBA"/>
</dbReference>
<proteinExistence type="inferred from homology"/>
<dbReference type="InterPro" id="IPR006328">
    <property type="entry name" value="2-HAD"/>
</dbReference>
<dbReference type="GO" id="GO:0019120">
    <property type="term" value="F:hydrolase activity, acting on acid halide bonds, in C-halide compounds"/>
    <property type="evidence" value="ECO:0007669"/>
    <property type="project" value="InterPro"/>
</dbReference>
<evidence type="ECO:0000313" key="4">
    <source>
        <dbReference type="Proteomes" id="UP001309876"/>
    </source>
</evidence>
<dbReference type="Pfam" id="PF00702">
    <property type="entry name" value="Hydrolase"/>
    <property type="match status" value="1"/>
</dbReference>
<sequence length="233" mass="26445">MTNKTILAFDLYGTLLSTHSIATTLAKHYGQDMAESIATLWRRYQIEYTFRLNSMKQYQDFEEVTRKSLLHTLAEYRLSMEINDIEEVMQAYDSLSTFKDVVPALEELRNLDNVECVVFSNGTKKMITNSVNGSSQLSDCSNVFSQLVSIDHIRSFKPAPEVYKYLAHCVRMAGRESEVWLVSGNPFDVVGARSVGLNAAWVDRSSQGWQDRLGPEPTKIIHGLGELVDMFKQ</sequence>
<reference evidence="3 4" key="1">
    <citation type="submission" date="2023-08" db="EMBL/GenBank/DDBJ databases">
        <title>Black Yeasts Isolated from many extreme environments.</title>
        <authorList>
            <person name="Coleine C."/>
            <person name="Stajich J.E."/>
            <person name="Selbmann L."/>
        </authorList>
    </citation>
    <scope>NUCLEOTIDE SEQUENCE [LARGE SCALE GENOMIC DNA]</scope>
    <source>
        <strain evidence="3 4">CCFEE 5910</strain>
    </source>
</reference>
<dbReference type="SFLD" id="SFLDG01129">
    <property type="entry name" value="C1.5:_HAD__Beta-PGM__Phosphata"/>
    <property type="match status" value="1"/>
</dbReference>
<dbReference type="PRINTS" id="PR00413">
    <property type="entry name" value="HADHALOGNASE"/>
</dbReference>
<dbReference type="NCBIfam" id="TIGR01428">
    <property type="entry name" value="HAD_type_II"/>
    <property type="match status" value="1"/>
</dbReference>
<organism evidence="3 4">
    <name type="scientific">Lithohypha guttulata</name>
    <dbReference type="NCBI Taxonomy" id="1690604"/>
    <lineage>
        <taxon>Eukaryota</taxon>
        <taxon>Fungi</taxon>
        <taxon>Dikarya</taxon>
        <taxon>Ascomycota</taxon>
        <taxon>Pezizomycotina</taxon>
        <taxon>Eurotiomycetes</taxon>
        <taxon>Chaetothyriomycetidae</taxon>
        <taxon>Chaetothyriales</taxon>
        <taxon>Trichomeriaceae</taxon>
        <taxon>Lithohypha</taxon>
    </lineage>
</organism>
<keyword evidence="2" id="KW-0378">Hydrolase</keyword>
<dbReference type="InterPro" id="IPR051540">
    <property type="entry name" value="S-2-haloacid_dehalogenase"/>
</dbReference>
<dbReference type="NCBIfam" id="TIGR01493">
    <property type="entry name" value="HAD-SF-IA-v2"/>
    <property type="match status" value="1"/>
</dbReference>
<dbReference type="InterPro" id="IPR036412">
    <property type="entry name" value="HAD-like_sf"/>
</dbReference>
<dbReference type="SFLD" id="SFLDS00003">
    <property type="entry name" value="Haloacid_Dehalogenase"/>
    <property type="match status" value="1"/>
</dbReference>
<comment type="similarity">
    <text evidence="1">Belongs to the HAD-like hydrolase superfamily. S-2-haloalkanoic acid dehalogenase family.</text>
</comment>
<dbReference type="SUPFAM" id="SSF56784">
    <property type="entry name" value="HAD-like"/>
    <property type="match status" value="1"/>
</dbReference>
<dbReference type="Gene3D" id="3.40.50.1000">
    <property type="entry name" value="HAD superfamily/HAD-like"/>
    <property type="match status" value="1"/>
</dbReference>
<protein>
    <recommendedName>
        <fullName evidence="5">Haloacid dehalogenase</fullName>
    </recommendedName>
</protein>